<feature type="transmembrane region" description="Helical" evidence="7">
    <location>
        <begin position="113"/>
        <end position="137"/>
    </location>
</feature>
<dbReference type="GO" id="GO:0022857">
    <property type="term" value="F:transmembrane transporter activity"/>
    <property type="evidence" value="ECO:0007669"/>
    <property type="project" value="InterPro"/>
</dbReference>
<dbReference type="InterPro" id="IPR036259">
    <property type="entry name" value="MFS_trans_sf"/>
</dbReference>
<dbReference type="PANTHER" id="PTHR23513">
    <property type="entry name" value="INTEGRAL MEMBRANE EFFLUX PROTEIN-RELATED"/>
    <property type="match status" value="1"/>
</dbReference>
<dbReference type="SUPFAM" id="SSF103473">
    <property type="entry name" value="MFS general substrate transporter"/>
    <property type="match status" value="1"/>
</dbReference>
<dbReference type="Gene3D" id="1.20.1250.20">
    <property type="entry name" value="MFS general substrate transporter like domains"/>
    <property type="match status" value="1"/>
</dbReference>
<dbReference type="STRING" id="529704.SAMN02927913_1403"/>
<dbReference type="PRINTS" id="PR01988">
    <property type="entry name" value="EXPORTERBACE"/>
</dbReference>
<dbReference type="Proteomes" id="UP000199420">
    <property type="component" value="Unassembled WGS sequence"/>
</dbReference>
<name>A0A1H6SNH7_9GAMM</name>
<keyword evidence="5 7" id="KW-1133">Transmembrane helix</keyword>
<feature type="transmembrane region" description="Helical" evidence="7">
    <location>
        <begin position="331"/>
        <end position="353"/>
    </location>
</feature>
<feature type="transmembrane region" description="Helical" evidence="7">
    <location>
        <begin position="390"/>
        <end position="414"/>
    </location>
</feature>
<protein>
    <submittedName>
        <fullName evidence="8">Transmembrane secretion effector</fullName>
    </submittedName>
</protein>
<feature type="transmembrane region" description="Helical" evidence="7">
    <location>
        <begin position="241"/>
        <end position="264"/>
    </location>
</feature>
<feature type="transmembrane region" description="Helical" evidence="7">
    <location>
        <begin position="270"/>
        <end position="292"/>
    </location>
</feature>
<dbReference type="RefSeq" id="WP_091335267.1">
    <property type="nucleotide sequence ID" value="NZ_FNYC01000002.1"/>
</dbReference>
<feature type="transmembrane region" description="Helical" evidence="7">
    <location>
        <begin position="365"/>
        <end position="384"/>
    </location>
</feature>
<feature type="transmembrane region" description="Helical" evidence="7">
    <location>
        <begin position="187"/>
        <end position="206"/>
    </location>
</feature>
<dbReference type="InterPro" id="IPR022324">
    <property type="entry name" value="Bacilysin_exporter_BacE_put"/>
</dbReference>
<evidence type="ECO:0000256" key="4">
    <source>
        <dbReference type="ARBA" id="ARBA00022692"/>
    </source>
</evidence>
<comment type="subcellular location">
    <subcellularLocation>
        <location evidence="1">Cell membrane</location>
        <topology evidence="1">Multi-pass membrane protein</topology>
    </subcellularLocation>
</comment>
<feature type="transmembrane region" description="Helical" evidence="7">
    <location>
        <begin position="158"/>
        <end position="175"/>
    </location>
</feature>
<keyword evidence="3" id="KW-1003">Cell membrane</keyword>
<keyword evidence="6 7" id="KW-0472">Membrane</keyword>
<feature type="transmembrane region" description="Helical" evidence="7">
    <location>
        <begin position="304"/>
        <end position="325"/>
    </location>
</feature>
<dbReference type="GO" id="GO:0005886">
    <property type="term" value="C:plasma membrane"/>
    <property type="evidence" value="ECO:0007669"/>
    <property type="project" value="UniProtKB-SubCell"/>
</dbReference>
<dbReference type="Pfam" id="PF07690">
    <property type="entry name" value="MFS_1"/>
    <property type="match status" value="1"/>
</dbReference>
<accession>A0A1H6SNH7</accession>
<organism evidence="8 9">
    <name type="scientific">Frateuria terrea</name>
    <dbReference type="NCBI Taxonomy" id="529704"/>
    <lineage>
        <taxon>Bacteria</taxon>
        <taxon>Pseudomonadati</taxon>
        <taxon>Pseudomonadota</taxon>
        <taxon>Gammaproteobacteria</taxon>
        <taxon>Lysobacterales</taxon>
        <taxon>Rhodanobacteraceae</taxon>
        <taxon>Frateuria</taxon>
    </lineage>
</organism>
<evidence type="ECO:0000256" key="2">
    <source>
        <dbReference type="ARBA" id="ARBA00022448"/>
    </source>
</evidence>
<dbReference type="OrthoDB" id="69054at2"/>
<keyword evidence="2" id="KW-0813">Transport</keyword>
<dbReference type="AlphaFoldDB" id="A0A1H6SNH7"/>
<evidence type="ECO:0000256" key="1">
    <source>
        <dbReference type="ARBA" id="ARBA00004651"/>
    </source>
</evidence>
<gene>
    <name evidence="8" type="ORF">SAMN04487997_1488</name>
</gene>
<dbReference type="EMBL" id="FNYC01000002">
    <property type="protein sequence ID" value="SEI69499.1"/>
    <property type="molecule type" value="Genomic_DNA"/>
</dbReference>
<reference evidence="8 9" key="1">
    <citation type="submission" date="2016-10" db="EMBL/GenBank/DDBJ databases">
        <authorList>
            <person name="de Groot N.N."/>
        </authorList>
    </citation>
    <scope>NUCLEOTIDE SEQUENCE [LARGE SCALE GENOMIC DNA]</scope>
    <source>
        <strain evidence="8 9">DSM 26515</strain>
    </source>
</reference>
<evidence type="ECO:0000256" key="3">
    <source>
        <dbReference type="ARBA" id="ARBA00022475"/>
    </source>
</evidence>
<keyword evidence="4 7" id="KW-0812">Transmembrane</keyword>
<feature type="transmembrane region" description="Helical" evidence="7">
    <location>
        <begin position="52"/>
        <end position="77"/>
    </location>
</feature>
<evidence type="ECO:0000313" key="8">
    <source>
        <dbReference type="EMBL" id="SEI69499.1"/>
    </source>
</evidence>
<dbReference type="PANTHER" id="PTHR23513:SF9">
    <property type="entry name" value="ENTEROBACTIN EXPORTER ENTS"/>
    <property type="match status" value="1"/>
</dbReference>
<dbReference type="InterPro" id="IPR011701">
    <property type="entry name" value="MFS"/>
</dbReference>
<evidence type="ECO:0000256" key="7">
    <source>
        <dbReference type="SAM" id="Phobius"/>
    </source>
</evidence>
<evidence type="ECO:0000256" key="5">
    <source>
        <dbReference type="ARBA" id="ARBA00022989"/>
    </source>
</evidence>
<evidence type="ECO:0000256" key="6">
    <source>
        <dbReference type="ARBA" id="ARBA00023136"/>
    </source>
</evidence>
<proteinExistence type="predicted"/>
<sequence>MQPPTTNHPAAAALRANRDFRLLFAGSAVSALGDQFTLVALPWLVLRLTGSAAALGLVLAAMALPRAILMLVGGALVDRMSARCILLLARGVNAVLVALLAGLVLAGGIGMPAVYTIALGIGVATAFAYPAGSALLPQVVVPAQLSSANALFMGMRQLSLFVGPALAGLVIGTHAGHGTDEARRLGLAFAIDAASFLVSLGSLWLIRGAAQGQSRPRMNGVLADVAAGVRHVWADLPLRAFMLYAAVVTAFVGGPIQVGLPVLANSRLDLGAASLGLLMTANGGGMLVGGFLSRVVARAASGRLGVLVLCMDTLAGLALAALALVHSTLHGAWLLAGVGVLAGIAQIAVVSWIQQRVPPVLMGRTMSLLMFTFMGIGPMSAAVAGSLLKVVSLGTLFAGAGLSLSAIALGCLASPALRAIGSARADGAPA</sequence>
<feature type="transmembrane region" description="Helical" evidence="7">
    <location>
        <begin position="84"/>
        <end position="107"/>
    </location>
</feature>
<dbReference type="CDD" id="cd06173">
    <property type="entry name" value="MFS_MefA_like"/>
    <property type="match status" value="1"/>
</dbReference>
<keyword evidence="9" id="KW-1185">Reference proteome</keyword>
<evidence type="ECO:0000313" key="9">
    <source>
        <dbReference type="Proteomes" id="UP000199420"/>
    </source>
</evidence>
<feature type="transmembrane region" description="Helical" evidence="7">
    <location>
        <begin position="22"/>
        <end position="46"/>
    </location>
</feature>